<dbReference type="PROSITE" id="PS51257">
    <property type="entry name" value="PROKAR_LIPOPROTEIN"/>
    <property type="match status" value="1"/>
</dbReference>
<dbReference type="PANTHER" id="PTHR11102:SF160">
    <property type="entry name" value="ERAD-ASSOCIATED E3 UBIQUITIN-PROTEIN LIGASE COMPONENT HRD3"/>
    <property type="match status" value="1"/>
</dbReference>
<evidence type="ECO:0008006" key="3">
    <source>
        <dbReference type="Google" id="ProtNLM"/>
    </source>
</evidence>
<dbReference type="InterPro" id="IPR006597">
    <property type="entry name" value="Sel1-like"/>
</dbReference>
<dbReference type="Proteomes" id="UP000321899">
    <property type="component" value="Unassembled WGS sequence"/>
</dbReference>
<dbReference type="Gene3D" id="1.25.40.10">
    <property type="entry name" value="Tetratricopeptide repeat domain"/>
    <property type="match status" value="1"/>
</dbReference>
<sequence length="791" mass="89029">MMKGESRDGIFTKGVLLALFLILAVAGAGCTTVEKTRQTVNDAPNRLDQNESDEELVVRYRSGAEQGEADARYRLGELYKEGRGVAQDDAEAVKWFGLAAEQGHAGAQNALGVMYDHGRGVEKDYEEALKWYRKAADQGYVRAQNNLGFSYTRGRGVEKDDKEAVKWYRKAADQGHARAQRNLGWMYANGRGVEKDDKVAVEWYRKAADQGNAVAQSNLGWMYATGRGVEKDDKEAVKWYRKAADQGNAVAQSNLGFSYLNGSGVKQSDREALNWLRQAARQGNDRARKEVEERFNYDAMDDDTPVAYEDHLKAHSLELLDWVGNVSASDDGKRIVTKFQKKGGTRHDYVGASVWEYDARKESFVKHPFRFLHKTERNFDVALSPDGTLMAYSDLENRVVLVDLERNHIIRTITHLGDVMYGLAISHANERLALSYSDKDFGDKKISAYSTKEGKFLHMALVPENHSVRKMVFIQDGSLVVEYSVDDESRKINPCRVRIYNDQLKRSKEISYVRRHGSDYTHDDEWSIAGILPDGNRLALYHHGSDSSDDSENGIYNVRSMEWEVSGLPFLGKMVFGPPDHFVSDKKEYILQDDKVLLLQEAPVKIARSGNVVYVVEAGHWVFLSEDRQFVMEPASDELVKAMKVLGEGLEMVKTGFYEPGAAKMQEAITMYPAADQLDRTNLYADLADNNVPLKYIGGLLLTQYEELLKDEALDQKQAIAKAVERLRIYGLFASNAGHPELARQAAGRIRFLQGRYPEAAPWDQLLKNAVVLEALSLAAIEFPDKAMTIF</sequence>
<dbReference type="InterPro" id="IPR011990">
    <property type="entry name" value="TPR-like_helical_dom_sf"/>
</dbReference>
<keyword evidence="2" id="KW-1185">Reference proteome</keyword>
<dbReference type="RefSeq" id="WP_139450118.1">
    <property type="nucleotide sequence ID" value="NZ_VDMB01000020.1"/>
</dbReference>
<dbReference type="SUPFAM" id="SSF81901">
    <property type="entry name" value="HCP-like"/>
    <property type="match status" value="2"/>
</dbReference>
<dbReference type="InterPro" id="IPR050767">
    <property type="entry name" value="Sel1_AlgK"/>
</dbReference>
<organism evidence="1 2">
    <name type="scientific">Desulfobotulus mexicanus</name>
    <dbReference type="NCBI Taxonomy" id="2586642"/>
    <lineage>
        <taxon>Bacteria</taxon>
        <taxon>Pseudomonadati</taxon>
        <taxon>Thermodesulfobacteriota</taxon>
        <taxon>Desulfobacteria</taxon>
        <taxon>Desulfobacterales</taxon>
        <taxon>Desulfobacteraceae</taxon>
        <taxon>Desulfobotulus</taxon>
    </lineage>
</organism>
<dbReference type="AlphaFoldDB" id="A0A5S5MDK4"/>
<comment type="caution">
    <text evidence="1">The sequence shown here is derived from an EMBL/GenBank/DDBJ whole genome shotgun (WGS) entry which is preliminary data.</text>
</comment>
<dbReference type="Pfam" id="PF08238">
    <property type="entry name" value="Sel1"/>
    <property type="match status" value="6"/>
</dbReference>
<evidence type="ECO:0000313" key="1">
    <source>
        <dbReference type="EMBL" id="TYT73784.1"/>
    </source>
</evidence>
<evidence type="ECO:0000313" key="2">
    <source>
        <dbReference type="Proteomes" id="UP000321899"/>
    </source>
</evidence>
<proteinExistence type="predicted"/>
<dbReference type="InterPro" id="IPR015943">
    <property type="entry name" value="WD40/YVTN_repeat-like_dom_sf"/>
</dbReference>
<reference evidence="1 2" key="1">
    <citation type="submission" date="2019-06" db="EMBL/GenBank/DDBJ databases">
        <title>Desulfobotulus mexicanus sp. nov., a novel sulfate-reducing bacterium isolated from the sediment of an alkaline crater lake in Mexico.</title>
        <authorList>
            <person name="Hirschler-Rea A."/>
        </authorList>
    </citation>
    <scope>NUCLEOTIDE SEQUENCE [LARGE SCALE GENOMIC DNA]</scope>
    <source>
        <strain evidence="1 2">PAR22N</strain>
    </source>
</reference>
<gene>
    <name evidence="1" type="ORF">FIM25_13130</name>
</gene>
<dbReference type="SUPFAM" id="SSF82171">
    <property type="entry name" value="DPP6 N-terminal domain-like"/>
    <property type="match status" value="1"/>
</dbReference>
<dbReference type="PANTHER" id="PTHR11102">
    <property type="entry name" value="SEL-1-LIKE PROTEIN"/>
    <property type="match status" value="1"/>
</dbReference>
<dbReference type="OrthoDB" id="5397369at2"/>
<dbReference type="SMART" id="SM00671">
    <property type="entry name" value="SEL1"/>
    <property type="match status" value="6"/>
</dbReference>
<dbReference type="EMBL" id="VDMB01000020">
    <property type="protein sequence ID" value="TYT73784.1"/>
    <property type="molecule type" value="Genomic_DNA"/>
</dbReference>
<dbReference type="Gene3D" id="2.130.10.10">
    <property type="entry name" value="YVTN repeat-like/Quinoprotein amine dehydrogenase"/>
    <property type="match status" value="1"/>
</dbReference>
<accession>A0A5S5MDK4</accession>
<protein>
    <recommendedName>
        <fullName evidence="3">Sel1 repeat family protein</fullName>
    </recommendedName>
</protein>
<name>A0A5S5MDK4_9BACT</name>